<comment type="caution">
    <text evidence="1">The sequence shown here is derived from an EMBL/GenBank/DDBJ whole genome shotgun (WGS) entry which is preliminary data.</text>
</comment>
<keyword evidence="1" id="KW-0238">DNA-binding</keyword>
<protein>
    <submittedName>
        <fullName evidence="1">DNA-binding NarL/FixJ family response regulator</fullName>
    </submittedName>
</protein>
<accession>A0A841Q7I3</accession>
<dbReference type="GO" id="GO:0003677">
    <property type="term" value="F:DNA binding"/>
    <property type="evidence" value="ECO:0007669"/>
    <property type="project" value="UniProtKB-KW"/>
</dbReference>
<name>A0A841Q7I3_9BACI</name>
<proteinExistence type="predicted"/>
<dbReference type="RefSeq" id="WP_174494659.1">
    <property type="nucleotide sequence ID" value="NZ_CADDWK010000001.1"/>
</dbReference>
<dbReference type="EMBL" id="JACHGH010000008">
    <property type="protein sequence ID" value="MBB6454277.1"/>
    <property type="molecule type" value="Genomic_DNA"/>
</dbReference>
<organism evidence="1 2">
    <name type="scientific">Salirhabdus euzebyi</name>
    <dbReference type="NCBI Taxonomy" id="394506"/>
    <lineage>
        <taxon>Bacteria</taxon>
        <taxon>Bacillati</taxon>
        <taxon>Bacillota</taxon>
        <taxon>Bacilli</taxon>
        <taxon>Bacillales</taxon>
        <taxon>Bacillaceae</taxon>
        <taxon>Salirhabdus</taxon>
    </lineage>
</organism>
<reference evidence="1 2" key="1">
    <citation type="submission" date="2020-08" db="EMBL/GenBank/DDBJ databases">
        <title>Genomic Encyclopedia of Type Strains, Phase IV (KMG-IV): sequencing the most valuable type-strain genomes for metagenomic binning, comparative biology and taxonomic classification.</title>
        <authorList>
            <person name="Goeker M."/>
        </authorList>
    </citation>
    <scope>NUCLEOTIDE SEQUENCE [LARGE SCALE GENOMIC DNA]</scope>
    <source>
        <strain evidence="1 2">DSM 19612</strain>
    </source>
</reference>
<evidence type="ECO:0000313" key="2">
    <source>
        <dbReference type="Proteomes" id="UP000581688"/>
    </source>
</evidence>
<gene>
    <name evidence="1" type="ORF">HNQ94_002752</name>
</gene>
<dbReference type="AlphaFoldDB" id="A0A841Q7I3"/>
<evidence type="ECO:0000313" key="1">
    <source>
        <dbReference type="EMBL" id="MBB6454277.1"/>
    </source>
</evidence>
<dbReference type="Proteomes" id="UP000581688">
    <property type="component" value="Unassembled WGS sequence"/>
</dbReference>
<sequence length="122" mass="14037">MFSTIITLLLVGLSLFILSYFTNDRLKELEEQVEQLSISSLQETYKMKSKIKILEEELLSDVLDTHFDTPATPKAKEQPPLLKQIKALYDQGLSTDKIAQQTSLQEHDVRAILHQIYPKTFN</sequence>
<keyword evidence="2" id="KW-1185">Reference proteome</keyword>